<gene>
    <name evidence="1" type="ORF">BEH84_04291</name>
</gene>
<name>A0A1E3AMD9_9FIRM</name>
<evidence type="ECO:0000313" key="2">
    <source>
        <dbReference type="Proteomes" id="UP000095003"/>
    </source>
</evidence>
<dbReference type="EMBL" id="MCGI01000004">
    <property type="protein sequence ID" value="ODM09923.1"/>
    <property type="molecule type" value="Genomic_DNA"/>
</dbReference>
<comment type="caution">
    <text evidence="1">The sequence shown here is derived from an EMBL/GenBank/DDBJ whole genome shotgun (WGS) entry which is preliminary data.</text>
</comment>
<dbReference type="RefSeq" id="WP_069158309.1">
    <property type="nucleotide sequence ID" value="NZ_MCGI01000004.1"/>
</dbReference>
<protein>
    <submittedName>
        <fullName evidence="1">Uncharacterized protein</fullName>
    </submittedName>
</protein>
<proteinExistence type="predicted"/>
<sequence>MRGADSVWVPFSSIAYITNFKGKYGTGNNSVISATPEEIQGYELALYGFTNLYASGAMHVATISADNNHVQAGSQYGSVISATYGGYFVKTGTPYIIKEHSLVKTSTVNLSNNVPGYRLVGGVLHFSDYSSSQTGGAAIGNLAMDNSSDIIIADVLFQYSAVTVSAKLLYLPG</sequence>
<organism evidence="1 2">
    <name type="scientific">Eisenbergiella tayi</name>
    <dbReference type="NCBI Taxonomy" id="1432052"/>
    <lineage>
        <taxon>Bacteria</taxon>
        <taxon>Bacillati</taxon>
        <taxon>Bacillota</taxon>
        <taxon>Clostridia</taxon>
        <taxon>Lachnospirales</taxon>
        <taxon>Lachnospiraceae</taxon>
        <taxon>Eisenbergiella</taxon>
    </lineage>
</organism>
<dbReference type="Proteomes" id="UP000095003">
    <property type="component" value="Unassembled WGS sequence"/>
</dbReference>
<accession>A0A1E3AMD9</accession>
<dbReference type="AlphaFoldDB" id="A0A1E3AMD9"/>
<evidence type="ECO:0000313" key="1">
    <source>
        <dbReference type="EMBL" id="ODM09923.1"/>
    </source>
</evidence>
<reference evidence="1 2" key="1">
    <citation type="submission" date="2016-07" db="EMBL/GenBank/DDBJ databases">
        <title>Characterization of isolates of Eisenbergiella tayi derived from blood cultures, using whole genome sequencing.</title>
        <authorList>
            <person name="Burdz T."/>
            <person name="Wiebe D."/>
            <person name="Huynh C."/>
            <person name="Bernard K."/>
        </authorList>
    </citation>
    <scope>NUCLEOTIDE SEQUENCE [LARGE SCALE GENOMIC DNA]</scope>
    <source>
        <strain evidence="1 2">NML 120489</strain>
    </source>
</reference>